<feature type="domain" description="Tetracyclin repressor-like C-terminal" evidence="5">
    <location>
        <begin position="81"/>
        <end position="183"/>
    </location>
</feature>
<name>A0A1H6XFJ5_9BACT</name>
<keyword evidence="1" id="KW-0805">Transcription regulation</keyword>
<dbReference type="Pfam" id="PF00440">
    <property type="entry name" value="TetR_N"/>
    <property type="match status" value="1"/>
</dbReference>
<sequence length="191" mass="22080">MPRQKEFDYDEKLIEARELFWKKGYNVTSLNDLVDALKINRSSLYLTYGSKHDLFIKCLNSYNVLRKKEYNAAAKSSENPLKALENIIMSVLDTLKDSKTCLVVNSSFELGRVDSEVRNMLRSQMSWGIKVMEELMVKAQKNGQIPPEKDVKALAHFTFMSLTSIWHTDLLYSDEKLARQMAQMLIDNISK</sequence>
<dbReference type="PANTHER" id="PTHR47506:SF10">
    <property type="entry name" value="TRANSCRIPTIONAL REGULATORY PROTEIN"/>
    <property type="match status" value="1"/>
</dbReference>
<keyword evidence="7" id="KW-1185">Reference proteome</keyword>
<evidence type="ECO:0000256" key="2">
    <source>
        <dbReference type="ARBA" id="ARBA00023125"/>
    </source>
</evidence>
<evidence type="ECO:0000313" key="6">
    <source>
        <dbReference type="EMBL" id="SEJ26284.1"/>
    </source>
</evidence>
<accession>A0A1H6XFJ5</accession>
<dbReference type="InterPro" id="IPR009057">
    <property type="entry name" value="Homeodomain-like_sf"/>
</dbReference>
<dbReference type="SUPFAM" id="SSF48498">
    <property type="entry name" value="Tetracyclin repressor-like, C-terminal domain"/>
    <property type="match status" value="1"/>
</dbReference>
<evidence type="ECO:0000259" key="4">
    <source>
        <dbReference type="Pfam" id="PF00440"/>
    </source>
</evidence>
<dbReference type="InterPro" id="IPR011075">
    <property type="entry name" value="TetR_C"/>
</dbReference>
<dbReference type="STRING" id="408657.SAMN04487995_3834"/>
<protein>
    <submittedName>
        <fullName evidence="6">Transcriptional regulator, TetR family</fullName>
    </submittedName>
</protein>
<dbReference type="EMBL" id="FNXY01000006">
    <property type="protein sequence ID" value="SEJ26284.1"/>
    <property type="molecule type" value="Genomic_DNA"/>
</dbReference>
<dbReference type="Gene3D" id="1.10.357.10">
    <property type="entry name" value="Tetracycline Repressor, domain 2"/>
    <property type="match status" value="1"/>
</dbReference>
<dbReference type="PANTHER" id="PTHR47506">
    <property type="entry name" value="TRANSCRIPTIONAL REGULATORY PROTEIN"/>
    <property type="match status" value="1"/>
</dbReference>
<organism evidence="6 7">
    <name type="scientific">Dyadobacter koreensis</name>
    <dbReference type="NCBI Taxonomy" id="408657"/>
    <lineage>
        <taxon>Bacteria</taxon>
        <taxon>Pseudomonadati</taxon>
        <taxon>Bacteroidota</taxon>
        <taxon>Cytophagia</taxon>
        <taxon>Cytophagales</taxon>
        <taxon>Spirosomataceae</taxon>
        <taxon>Dyadobacter</taxon>
    </lineage>
</organism>
<evidence type="ECO:0000256" key="3">
    <source>
        <dbReference type="ARBA" id="ARBA00023163"/>
    </source>
</evidence>
<reference evidence="6 7" key="1">
    <citation type="submission" date="2016-10" db="EMBL/GenBank/DDBJ databases">
        <authorList>
            <person name="de Groot N.N."/>
        </authorList>
    </citation>
    <scope>NUCLEOTIDE SEQUENCE [LARGE SCALE GENOMIC DNA]</scope>
    <source>
        <strain evidence="6 7">DSM 19938</strain>
    </source>
</reference>
<dbReference type="AlphaFoldDB" id="A0A1H6XFJ5"/>
<evidence type="ECO:0000256" key="1">
    <source>
        <dbReference type="ARBA" id="ARBA00023015"/>
    </source>
</evidence>
<feature type="domain" description="HTH tetR-type" evidence="4">
    <location>
        <begin position="16"/>
        <end position="56"/>
    </location>
</feature>
<dbReference type="Gene3D" id="1.10.10.60">
    <property type="entry name" value="Homeodomain-like"/>
    <property type="match status" value="1"/>
</dbReference>
<proteinExistence type="predicted"/>
<keyword evidence="2" id="KW-0238">DNA-binding</keyword>
<evidence type="ECO:0000313" key="7">
    <source>
        <dbReference type="Proteomes" id="UP000199532"/>
    </source>
</evidence>
<gene>
    <name evidence="6" type="ORF">SAMN04487995_3834</name>
</gene>
<dbReference type="InterPro" id="IPR036271">
    <property type="entry name" value="Tet_transcr_reg_TetR-rel_C_sf"/>
</dbReference>
<evidence type="ECO:0000259" key="5">
    <source>
        <dbReference type="Pfam" id="PF16925"/>
    </source>
</evidence>
<dbReference type="RefSeq" id="WP_090337868.1">
    <property type="nucleotide sequence ID" value="NZ_FNXY01000006.1"/>
</dbReference>
<dbReference type="SUPFAM" id="SSF46689">
    <property type="entry name" value="Homeodomain-like"/>
    <property type="match status" value="1"/>
</dbReference>
<keyword evidence="3" id="KW-0804">Transcription</keyword>
<dbReference type="GO" id="GO:0003677">
    <property type="term" value="F:DNA binding"/>
    <property type="evidence" value="ECO:0007669"/>
    <property type="project" value="UniProtKB-KW"/>
</dbReference>
<dbReference type="Pfam" id="PF16925">
    <property type="entry name" value="TetR_C_13"/>
    <property type="match status" value="1"/>
</dbReference>
<dbReference type="InterPro" id="IPR001647">
    <property type="entry name" value="HTH_TetR"/>
</dbReference>
<dbReference type="OrthoDB" id="9795242at2"/>
<dbReference type="Proteomes" id="UP000199532">
    <property type="component" value="Unassembled WGS sequence"/>
</dbReference>